<keyword evidence="2" id="KW-1185">Reference proteome</keyword>
<proteinExistence type="predicted"/>
<sequence length="100" mass="11905">MYSFLPSFSCAIFDVVEVPNFHWELMVSGFHFRVLLKRLFEDEIEKCFIIQRFRGIFKKRAVTSQKRVTAKRQDHPVRERASSLGRIFHRRVPHASPFPP</sequence>
<dbReference type="Proteomes" id="UP001054945">
    <property type="component" value="Unassembled WGS sequence"/>
</dbReference>
<name>A0AAV4QPZ0_CAEEX</name>
<organism evidence="1 2">
    <name type="scientific">Caerostris extrusa</name>
    <name type="common">Bark spider</name>
    <name type="synonym">Caerostris bankana</name>
    <dbReference type="NCBI Taxonomy" id="172846"/>
    <lineage>
        <taxon>Eukaryota</taxon>
        <taxon>Metazoa</taxon>
        <taxon>Ecdysozoa</taxon>
        <taxon>Arthropoda</taxon>
        <taxon>Chelicerata</taxon>
        <taxon>Arachnida</taxon>
        <taxon>Araneae</taxon>
        <taxon>Araneomorphae</taxon>
        <taxon>Entelegynae</taxon>
        <taxon>Araneoidea</taxon>
        <taxon>Araneidae</taxon>
        <taxon>Caerostris</taxon>
    </lineage>
</organism>
<reference evidence="1 2" key="1">
    <citation type="submission" date="2021-06" db="EMBL/GenBank/DDBJ databases">
        <title>Caerostris extrusa draft genome.</title>
        <authorList>
            <person name="Kono N."/>
            <person name="Arakawa K."/>
        </authorList>
    </citation>
    <scope>NUCLEOTIDE SEQUENCE [LARGE SCALE GENOMIC DNA]</scope>
</reference>
<dbReference type="EMBL" id="BPLR01006652">
    <property type="protein sequence ID" value="GIY11490.1"/>
    <property type="molecule type" value="Genomic_DNA"/>
</dbReference>
<protein>
    <submittedName>
        <fullName evidence="1">Uncharacterized protein</fullName>
    </submittedName>
</protein>
<dbReference type="AlphaFoldDB" id="A0AAV4QPZ0"/>
<evidence type="ECO:0000313" key="1">
    <source>
        <dbReference type="EMBL" id="GIY11490.1"/>
    </source>
</evidence>
<gene>
    <name evidence="1" type="ORF">CEXT_655971</name>
</gene>
<evidence type="ECO:0000313" key="2">
    <source>
        <dbReference type="Proteomes" id="UP001054945"/>
    </source>
</evidence>
<comment type="caution">
    <text evidence="1">The sequence shown here is derived from an EMBL/GenBank/DDBJ whole genome shotgun (WGS) entry which is preliminary data.</text>
</comment>
<accession>A0AAV4QPZ0</accession>